<evidence type="ECO:0000256" key="4">
    <source>
        <dbReference type="SAM" id="MobiDB-lite"/>
    </source>
</evidence>
<dbReference type="EMBL" id="CM000781">
    <property type="protein sequence ID" value="AQK74496.1"/>
    <property type="molecule type" value="Genomic_DNA"/>
</dbReference>
<dbReference type="InterPro" id="IPR011598">
    <property type="entry name" value="bHLH_dom"/>
</dbReference>
<evidence type="ECO:0000256" key="2">
    <source>
        <dbReference type="ARBA" id="ARBA00023015"/>
    </source>
</evidence>
<dbReference type="Gene3D" id="4.10.280.10">
    <property type="entry name" value="Helix-loop-helix DNA-binding domain"/>
    <property type="match status" value="1"/>
</dbReference>
<reference evidence="5" key="1">
    <citation type="submission" date="2015-12" db="EMBL/GenBank/DDBJ databases">
        <title>Update maize B73 reference genome by single molecule sequencing technologies.</title>
        <authorList>
            <consortium name="Maize Genome Sequencing Project"/>
            <person name="Ware D."/>
        </authorList>
    </citation>
    <scope>NUCLEOTIDE SEQUENCE</scope>
    <source>
        <tissue evidence="5">Seedling</tissue>
    </source>
</reference>
<dbReference type="InParanoid" id="A0A1D6HJ33"/>
<dbReference type="PROSITE" id="PS50888">
    <property type="entry name" value="BHLH"/>
    <property type="match status" value="1"/>
</dbReference>
<dbReference type="InterPro" id="IPR044295">
    <property type="entry name" value="BIM1/2/3"/>
</dbReference>
<evidence type="ECO:0000313" key="5">
    <source>
        <dbReference type="EMBL" id="AQK74496.1"/>
    </source>
</evidence>
<keyword evidence="3" id="KW-0804">Transcription</keyword>
<dbReference type="PANTHER" id="PTHR46412">
    <property type="entry name" value="BES1-INTERACTING MYC-LIKE PROTEIN"/>
    <property type="match status" value="1"/>
</dbReference>
<feature type="region of interest" description="Disordered" evidence="4">
    <location>
        <begin position="325"/>
        <end position="355"/>
    </location>
</feature>
<dbReference type="SMR" id="A0A1D6HJ33"/>
<name>A0A1D6HJ33_MAIZE</name>
<evidence type="ECO:0000256" key="3">
    <source>
        <dbReference type="ARBA" id="ARBA00023163"/>
    </source>
</evidence>
<dbReference type="SUPFAM" id="SSF47459">
    <property type="entry name" value="HLH, helix-loop-helix DNA-binding domain"/>
    <property type="match status" value="1"/>
</dbReference>
<protein>
    <submittedName>
        <fullName evidence="5">Transcription factor BIM3</fullName>
    </submittedName>
</protein>
<dbReference type="ExpressionAtlas" id="A0A1D6HJ33">
    <property type="expression patterns" value="baseline and differential"/>
</dbReference>
<comment type="similarity">
    <text evidence="1">Belongs to the bHLH protein family.</text>
</comment>
<feature type="region of interest" description="Disordered" evidence="4">
    <location>
        <begin position="1"/>
        <end position="75"/>
    </location>
</feature>
<sequence>MQLFQGEKPAHDFLSLHTGGGPSSPVQQQHPAQGYESGAHSSLKPMKLDRRRRGGGGGGAIDMAPSSGLESDSEEHVLPGGVGTFSIRQVASATRSRGEAAGHGVVSGAFPPAVHVSRTEEGPPHGAESGARAHSGPLAMWQDSGVDQRSRGENLYIHTLSFFLLSGRFQNSGPSFITLPCCMFRRERRGGEKQRQQRRSGAQHTEIQAFRYRAAETDKDKRQAMLVESNFNFHQLHLADQKLKKKIYPERREAELEILRELLPHGDQKRDKASFLLEVIEYIRFLQEKVQKYESAQPEKNHEDSSMPWAKVYYRSCWKNTEATSKAKCRADNSVPGKQPPWLSMSTSDADNKTLSKNEKQTLQEDTQSLSDAYSQGLLNRLTQALKRSGVDPSQASISVEISMDRRATEPNNIHDNLKDHECEDIIHVTKKLRGERSKISSSN</sequence>
<keyword evidence="2" id="KW-0805">Transcription regulation</keyword>
<dbReference type="GO" id="GO:0006351">
    <property type="term" value="P:DNA-templated transcription"/>
    <property type="evidence" value="ECO:0007669"/>
    <property type="project" value="InterPro"/>
</dbReference>
<dbReference type="InterPro" id="IPR036638">
    <property type="entry name" value="HLH_DNA-bd_sf"/>
</dbReference>
<dbReference type="AlphaFoldDB" id="A0A1D6HJ33"/>
<dbReference type="FunCoup" id="A0A1D6HJ33">
    <property type="interactions" value="49"/>
</dbReference>
<dbReference type="Pfam" id="PF00010">
    <property type="entry name" value="HLH"/>
    <property type="match status" value="1"/>
</dbReference>
<dbReference type="GO" id="GO:0003700">
    <property type="term" value="F:DNA-binding transcription factor activity"/>
    <property type="evidence" value="ECO:0007669"/>
    <property type="project" value="InterPro"/>
</dbReference>
<dbReference type="GO" id="GO:0046983">
    <property type="term" value="F:protein dimerization activity"/>
    <property type="evidence" value="ECO:0007669"/>
    <property type="project" value="InterPro"/>
</dbReference>
<dbReference type="PANTHER" id="PTHR46412:SF4">
    <property type="entry name" value="OS02G0726700 PROTEIN"/>
    <property type="match status" value="1"/>
</dbReference>
<accession>A0A1D6HJ33</accession>
<gene>
    <name evidence="5" type="ORF">ZEAMMB73_Zm00001d017908</name>
</gene>
<proteinExistence type="inferred from homology"/>
<organism evidence="5">
    <name type="scientific">Zea mays</name>
    <name type="common">Maize</name>
    <dbReference type="NCBI Taxonomy" id="4577"/>
    <lineage>
        <taxon>Eukaryota</taxon>
        <taxon>Viridiplantae</taxon>
        <taxon>Streptophyta</taxon>
        <taxon>Embryophyta</taxon>
        <taxon>Tracheophyta</taxon>
        <taxon>Spermatophyta</taxon>
        <taxon>Magnoliopsida</taxon>
        <taxon>Liliopsida</taxon>
        <taxon>Poales</taxon>
        <taxon>Poaceae</taxon>
        <taxon>PACMAD clade</taxon>
        <taxon>Panicoideae</taxon>
        <taxon>Andropogonodae</taxon>
        <taxon>Andropogoneae</taxon>
        <taxon>Tripsacinae</taxon>
        <taxon>Zea</taxon>
    </lineage>
</organism>
<evidence type="ECO:0000256" key="1">
    <source>
        <dbReference type="ARBA" id="ARBA00005510"/>
    </source>
</evidence>